<feature type="domain" description="EAL" evidence="1">
    <location>
        <begin position="1"/>
        <end position="249"/>
    </location>
</feature>
<proteinExistence type="predicted"/>
<dbReference type="CDD" id="cd01948">
    <property type="entry name" value="EAL"/>
    <property type="match status" value="1"/>
</dbReference>
<dbReference type="PANTHER" id="PTHR33121:SF76">
    <property type="entry name" value="SIGNALING PROTEIN"/>
    <property type="match status" value="1"/>
</dbReference>
<dbReference type="Proteomes" id="UP000582837">
    <property type="component" value="Unassembled WGS sequence"/>
</dbReference>
<organism evidence="2 3">
    <name type="scientific">Longimicrobium terrae</name>
    <dbReference type="NCBI Taxonomy" id="1639882"/>
    <lineage>
        <taxon>Bacteria</taxon>
        <taxon>Pseudomonadati</taxon>
        <taxon>Gemmatimonadota</taxon>
        <taxon>Longimicrobiia</taxon>
        <taxon>Longimicrobiales</taxon>
        <taxon>Longimicrobiaceae</taxon>
        <taxon>Longimicrobium</taxon>
    </lineage>
</organism>
<evidence type="ECO:0000313" key="2">
    <source>
        <dbReference type="EMBL" id="MBB6069607.1"/>
    </source>
</evidence>
<dbReference type="InterPro" id="IPR050706">
    <property type="entry name" value="Cyclic-di-GMP_PDE-like"/>
</dbReference>
<accession>A0A841GLX8</accession>
<reference evidence="2 3" key="1">
    <citation type="submission" date="2020-08" db="EMBL/GenBank/DDBJ databases">
        <title>Genomic Encyclopedia of Type Strains, Phase IV (KMG-IV): sequencing the most valuable type-strain genomes for metagenomic binning, comparative biology and taxonomic classification.</title>
        <authorList>
            <person name="Goeker M."/>
        </authorList>
    </citation>
    <scope>NUCLEOTIDE SEQUENCE [LARGE SCALE GENOMIC DNA]</scope>
    <source>
        <strain evidence="2 3">DSM 29007</strain>
    </source>
</reference>
<dbReference type="SMART" id="SM00052">
    <property type="entry name" value="EAL"/>
    <property type="match status" value="1"/>
</dbReference>
<dbReference type="SUPFAM" id="SSF141868">
    <property type="entry name" value="EAL domain-like"/>
    <property type="match status" value="1"/>
</dbReference>
<evidence type="ECO:0000313" key="3">
    <source>
        <dbReference type="Proteomes" id="UP000582837"/>
    </source>
</evidence>
<dbReference type="AlphaFoldDB" id="A0A841GLX8"/>
<comment type="caution">
    <text evidence="2">The sequence shown here is derived from an EMBL/GenBank/DDBJ whole genome shotgun (WGS) entry which is preliminary data.</text>
</comment>
<sequence>MDIGQIIAAGRVESRFQPIVELEHGVVIAHEALSRGPAASDAECPRSLFAYAAQQGCERLLDAACRRMALRRAVDAGWEAGADGPLFLNVRAGSLAAPGFLAELHDAVAGVNRLPRDIVLEISEAEQVGGDASLQARLAECRAAGFWIALDDAGAGHCGLQAIAEVVPHVVKVDRGLVGGMDLHRGRRIAVSALVHLARELGILLIAEGIETEGELRVARELGIALGQGYLLGRPGEAPLPAGSVVAAVARAAVSSGRVPAPAAGLTPSVRVRSIHPRMGLALAS</sequence>
<dbReference type="GO" id="GO:0071111">
    <property type="term" value="F:cyclic-guanylate-specific phosphodiesterase activity"/>
    <property type="evidence" value="ECO:0007669"/>
    <property type="project" value="InterPro"/>
</dbReference>
<dbReference type="Gene3D" id="3.20.20.450">
    <property type="entry name" value="EAL domain"/>
    <property type="match status" value="1"/>
</dbReference>
<protein>
    <submittedName>
        <fullName evidence="2">EAL domain-containing protein (Putative c-di-GMP-specific phosphodiesterase class I)</fullName>
    </submittedName>
</protein>
<dbReference type="PANTHER" id="PTHR33121">
    <property type="entry name" value="CYCLIC DI-GMP PHOSPHODIESTERASE PDEF"/>
    <property type="match status" value="1"/>
</dbReference>
<keyword evidence="3" id="KW-1185">Reference proteome</keyword>
<dbReference type="Pfam" id="PF00563">
    <property type="entry name" value="EAL"/>
    <property type="match status" value="1"/>
</dbReference>
<dbReference type="EMBL" id="JACHIA010000002">
    <property type="protein sequence ID" value="MBB6069607.1"/>
    <property type="molecule type" value="Genomic_DNA"/>
</dbReference>
<gene>
    <name evidence="2" type="ORF">HNQ61_001222</name>
</gene>
<dbReference type="RefSeq" id="WP_170037227.1">
    <property type="nucleotide sequence ID" value="NZ_JABDTL010000002.1"/>
</dbReference>
<name>A0A841GLX8_9BACT</name>
<dbReference type="InterPro" id="IPR001633">
    <property type="entry name" value="EAL_dom"/>
</dbReference>
<evidence type="ECO:0000259" key="1">
    <source>
        <dbReference type="PROSITE" id="PS50883"/>
    </source>
</evidence>
<dbReference type="PROSITE" id="PS50883">
    <property type="entry name" value="EAL"/>
    <property type="match status" value="1"/>
</dbReference>
<dbReference type="InterPro" id="IPR035919">
    <property type="entry name" value="EAL_sf"/>
</dbReference>